<sequence length="224" mass="23628">MKKLRFVIVPVLLSILFVMASATIDGSKETEKVNSAIGVLKDFSKMKESIPHDLIAQCEGIVIVPNLINAGFVVGGKRGRGIAMIKLEDGSWSDPVFVTLTGGSIGFQIGVQSVDLVLVFRHKGVLTKVKDGDFTIGGDASAAAGPVGRSTSANTDYKLEAEVYSYSRSRGLFAGISINGSNLGIDKKANAAFYGSDISSEDIFASGKSSTEVVKTLKTTLKAM</sequence>
<proteinExistence type="predicted"/>
<dbReference type="RefSeq" id="WP_144910599.1">
    <property type="nucleotide sequence ID" value="NZ_VLLI01000003.1"/>
</dbReference>
<name>A0A562UAU5_9SPHI</name>
<keyword evidence="4" id="KW-1185">Reference proteome</keyword>
<dbReference type="AlphaFoldDB" id="A0A562UAU5"/>
<evidence type="ECO:0000256" key="1">
    <source>
        <dbReference type="SAM" id="SignalP"/>
    </source>
</evidence>
<organism evidence="3 4">
    <name type="scientific">Mucilaginibacter frigoritolerans</name>
    <dbReference type="NCBI Taxonomy" id="652788"/>
    <lineage>
        <taxon>Bacteria</taxon>
        <taxon>Pseudomonadati</taxon>
        <taxon>Bacteroidota</taxon>
        <taxon>Sphingobacteriia</taxon>
        <taxon>Sphingobacteriales</taxon>
        <taxon>Sphingobacteriaceae</taxon>
        <taxon>Mucilaginibacter</taxon>
    </lineage>
</organism>
<reference evidence="3 4" key="1">
    <citation type="submission" date="2019-07" db="EMBL/GenBank/DDBJ databases">
        <title>Genomic Encyclopedia of Archaeal and Bacterial Type Strains, Phase II (KMG-II): from individual species to whole genera.</title>
        <authorList>
            <person name="Goeker M."/>
        </authorList>
    </citation>
    <scope>NUCLEOTIDE SEQUENCE [LARGE SCALE GENOMIC DNA]</scope>
    <source>
        <strain evidence="3 4">ATCC BAA-1854</strain>
    </source>
</reference>
<keyword evidence="1" id="KW-0732">Signal</keyword>
<protein>
    <submittedName>
        <fullName evidence="3">Lipid-binding SYLF domain-containing protein</fullName>
    </submittedName>
</protein>
<dbReference type="InterPro" id="IPR007461">
    <property type="entry name" value="Ysc84_actin-binding"/>
</dbReference>
<feature type="domain" description="Ysc84 actin-binding" evidence="2">
    <location>
        <begin position="101"/>
        <end position="223"/>
    </location>
</feature>
<dbReference type="PANTHER" id="PTHR15629:SF2">
    <property type="entry name" value="SH3 DOMAIN-CONTAINING YSC84-LIKE PROTEIN 1"/>
    <property type="match status" value="1"/>
</dbReference>
<feature type="signal peptide" evidence="1">
    <location>
        <begin position="1"/>
        <end position="22"/>
    </location>
</feature>
<gene>
    <name evidence="3" type="ORF">JN11_01203</name>
</gene>
<dbReference type="InterPro" id="IPR051702">
    <property type="entry name" value="SH3_domain_YSC84-like"/>
</dbReference>
<evidence type="ECO:0000259" key="2">
    <source>
        <dbReference type="Pfam" id="PF04366"/>
    </source>
</evidence>
<dbReference type="OrthoDB" id="9782434at2"/>
<comment type="caution">
    <text evidence="3">The sequence shown here is derived from an EMBL/GenBank/DDBJ whole genome shotgun (WGS) entry which is preliminary data.</text>
</comment>
<evidence type="ECO:0000313" key="4">
    <source>
        <dbReference type="Proteomes" id="UP000317010"/>
    </source>
</evidence>
<dbReference type="CDD" id="cd11524">
    <property type="entry name" value="SYLF"/>
    <property type="match status" value="1"/>
</dbReference>
<accession>A0A562UAU5</accession>
<dbReference type="Proteomes" id="UP000317010">
    <property type="component" value="Unassembled WGS sequence"/>
</dbReference>
<feature type="chain" id="PRO_5022082824" evidence="1">
    <location>
        <begin position="23"/>
        <end position="224"/>
    </location>
</feature>
<dbReference type="PANTHER" id="PTHR15629">
    <property type="entry name" value="SH3YL1 PROTEIN"/>
    <property type="match status" value="1"/>
</dbReference>
<dbReference type="Pfam" id="PF04366">
    <property type="entry name" value="Ysc84"/>
    <property type="match status" value="1"/>
</dbReference>
<evidence type="ECO:0000313" key="3">
    <source>
        <dbReference type="EMBL" id="TWJ02231.1"/>
    </source>
</evidence>
<dbReference type="EMBL" id="VLLI01000003">
    <property type="protein sequence ID" value="TWJ02231.1"/>
    <property type="molecule type" value="Genomic_DNA"/>
</dbReference>
<dbReference type="GO" id="GO:0035091">
    <property type="term" value="F:phosphatidylinositol binding"/>
    <property type="evidence" value="ECO:0007669"/>
    <property type="project" value="TreeGrafter"/>
</dbReference>